<organism evidence="3 4">
    <name type="scientific">Bartonella tamiae Th239</name>
    <dbReference type="NCBI Taxonomy" id="1094558"/>
    <lineage>
        <taxon>Bacteria</taxon>
        <taxon>Pseudomonadati</taxon>
        <taxon>Pseudomonadota</taxon>
        <taxon>Alphaproteobacteria</taxon>
        <taxon>Hyphomicrobiales</taxon>
        <taxon>Bartonellaceae</taxon>
        <taxon>Bartonella</taxon>
    </lineage>
</organism>
<dbReference type="EMBL" id="AIMB01000003">
    <property type="protein sequence ID" value="EJF90985.1"/>
    <property type="molecule type" value="Genomic_DNA"/>
</dbReference>
<protein>
    <submittedName>
        <fullName evidence="3">Outer membrane autotransporter barrel domain-containing protein</fullName>
    </submittedName>
</protein>
<dbReference type="PROSITE" id="PS51208">
    <property type="entry name" value="AUTOTRANSPORTER"/>
    <property type="match status" value="1"/>
</dbReference>
<feature type="domain" description="Autotransporter" evidence="2">
    <location>
        <begin position="714"/>
        <end position="995"/>
    </location>
</feature>
<dbReference type="Gene3D" id="2.40.128.130">
    <property type="entry name" value="Autotransporter beta-domain"/>
    <property type="match status" value="1"/>
</dbReference>
<reference evidence="3 4" key="1">
    <citation type="submission" date="2012-03" db="EMBL/GenBank/DDBJ databases">
        <title>The Genome Sequence of Bartonella tamiae Th239.</title>
        <authorList>
            <consortium name="The Broad Institute Genome Sequencing Platform"/>
            <consortium name="The Broad Institute Genome Sequencing Center for Infectious Disease"/>
            <person name="Feldgarden M."/>
            <person name="Kirby J."/>
            <person name="Kosoy M."/>
            <person name="Birtles R."/>
            <person name="Probert W.S."/>
            <person name="Chiaraviglio L."/>
            <person name="Young S.K."/>
            <person name="Zeng Q."/>
            <person name="Gargeya S."/>
            <person name="Fitzgerald M."/>
            <person name="Haas B."/>
            <person name="Abouelleil A."/>
            <person name="Alvarado L."/>
            <person name="Arachchi H.M."/>
            <person name="Berlin A."/>
            <person name="Chapman S.B."/>
            <person name="Gearin G."/>
            <person name="Goldberg J."/>
            <person name="Griggs A."/>
            <person name="Gujja S."/>
            <person name="Hansen M."/>
            <person name="Heiman D."/>
            <person name="Howarth C."/>
            <person name="Larimer J."/>
            <person name="Lui A."/>
            <person name="MacDonald P.J.P."/>
            <person name="McCowen C."/>
            <person name="Montmayeur A."/>
            <person name="Murphy C."/>
            <person name="Neiman D."/>
            <person name="Pearson M."/>
            <person name="Priest M."/>
            <person name="Roberts A."/>
            <person name="Saif S."/>
            <person name="Shea T."/>
            <person name="Sisk P."/>
            <person name="Stolte C."/>
            <person name="Sykes S."/>
            <person name="Wortman J."/>
            <person name="Nusbaum C."/>
            <person name="Birren B."/>
        </authorList>
    </citation>
    <scope>NUCLEOTIDE SEQUENCE [LARGE SCALE GENOMIC DNA]</scope>
    <source>
        <strain evidence="3 4">Th239</strain>
    </source>
</reference>
<dbReference type="GO" id="GO:0030288">
    <property type="term" value="C:outer membrane-bounded periplasmic space"/>
    <property type="evidence" value="ECO:0007669"/>
    <property type="project" value="InterPro"/>
</dbReference>
<name>J1K1Q4_9HYPH</name>
<dbReference type="InterPro" id="IPR051551">
    <property type="entry name" value="Autotransporter_adhesion"/>
</dbReference>
<dbReference type="PRINTS" id="PR00483">
    <property type="entry name" value="BACPHPHTASE"/>
</dbReference>
<dbReference type="SMART" id="SM00869">
    <property type="entry name" value="Autotransporter"/>
    <property type="match status" value="1"/>
</dbReference>
<dbReference type="PATRIC" id="fig|1094558.3.peg.351"/>
<dbReference type="eggNOG" id="COG3468">
    <property type="taxonomic scope" value="Bacteria"/>
</dbReference>
<comment type="caution">
    <text evidence="3">The sequence shown here is derived from an EMBL/GenBank/DDBJ whole genome shotgun (WGS) entry which is preliminary data.</text>
</comment>
<dbReference type="SUPFAM" id="SSF103515">
    <property type="entry name" value="Autotransporter"/>
    <property type="match status" value="1"/>
</dbReference>
<dbReference type="HOGENOM" id="CLU_300674_0_0_5"/>
<dbReference type="Gene3D" id="1.20.144.10">
    <property type="entry name" value="Phosphatidic acid phosphatase type 2/haloperoxidase"/>
    <property type="match status" value="1"/>
</dbReference>
<dbReference type="Pfam" id="PF01569">
    <property type="entry name" value="PAP2"/>
    <property type="match status" value="1"/>
</dbReference>
<dbReference type="SUPFAM" id="SSF51126">
    <property type="entry name" value="Pectin lyase-like"/>
    <property type="match status" value="1"/>
</dbReference>
<dbReference type="Proteomes" id="UP000008952">
    <property type="component" value="Unassembled WGS sequence"/>
</dbReference>
<evidence type="ECO:0000256" key="1">
    <source>
        <dbReference type="ARBA" id="ARBA00022729"/>
    </source>
</evidence>
<dbReference type="InterPro" id="IPR006315">
    <property type="entry name" value="OM_autotransptr_brl_dom"/>
</dbReference>
<evidence type="ECO:0000259" key="2">
    <source>
        <dbReference type="PROSITE" id="PS51208"/>
    </source>
</evidence>
<dbReference type="GO" id="GO:0003993">
    <property type="term" value="F:acid phosphatase activity"/>
    <property type="evidence" value="ECO:0007669"/>
    <property type="project" value="InterPro"/>
</dbReference>
<dbReference type="InterPro" id="IPR000326">
    <property type="entry name" value="PAP2/HPO"/>
</dbReference>
<dbReference type="PANTHER" id="PTHR35037">
    <property type="entry name" value="C-TERMINAL REGION OF AIDA-LIKE PROTEIN"/>
    <property type="match status" value="1"/>
</dbReference>
<dbReference type="eggNOG" id="COG0671">
    <property type="taxonomic scope" value="Bacteria"/>
</dbReference>
<dbReference type="InterPro" id="IPR013425">
    <property type="entry name" value="Autotrns_rpt"/>
</dbReference>
<evidence type="ECO:0000313" key="3">
    <source>
        <dbReference type="EMBL" id="EJF90985.1"/>
    </source>
</evidence>
<dbReference type="NCBIfam" id="TIGR01414">
    <property type="entry name" value="autotrans_barl"/>
    <property type="match status" value="1"/>
</dbReference>
<dbReference type="Gene3D" id="2.160.20.20">
    <property type="match status" value="1"/>
</dbReference>
<dbReference type="InterPro" id="IPR036709">
    <property type="entry name" value="Autotransporte_beta_dom_sf"/>
</dbReference>
<dbReference type="InterPro" id="IPR012332">
    <property type="entry name" value="Autotransporter_pectin_lyase_C"/>
</dbReference>
<dbReference type="OrthoDB" id="6053567at2"/>
<dbReference type="PANTHER" id="PTHR35037:SF3">
    <property type="entry name" value="C-TERMINAL REGION OF AIDA-LIKE PROTEIN"/>
    <property type="match status" value="1"/>
</dbReference>
<dbReference type="InterPro" id="IPR043990">
    <property type="entry name" value="AC_1"/>
</dbReference>
<evidence type="ECO:0000313" key="4">
    <source>
        <dbReference type="Proteomes" id="UP000008952"/>
    </source>
</evidence>
<keyword evidence="4" id="KW-1185">Reference proteome</keyword>
<dbReference type="CDD" id="cd01344">
    <property type="entry name" value="PL2_Passenger_AT"/>
    <property type="match status" value="1"/>
</dbReference>
<dbReference type="RefSeq" id="WP_008037827.1">
    <property type="nucleotide sequence ID" value="NZ_JH725147.1"/>
</dbReference>
<dbReference type="InterPro" id="IPR005546">
    <property type="entry name" value="Autotransporte_beta"/>
</dbReference>
<dbReference type="InterPro" id="IPR011050">
    <property type="entry name" value="Pectin_lyase_fold/virulence"/>
</dbReference>
<dbReference type="GO" id="GO:0019867">
    <property type="term" value="C:outer membrane"/>
    <property type="evidence" value="ECO:0007669"/>
    <property type="project" value="InterPro"/>
</dbReference>
<accession>J1K1Q4</accession>
<dbReference type="Pfam" id="PF12951">
    <property type="entry name" value="PATR"/>
    <property type="match status" value="1"/>
</dbReference>
<dbReference type="Pfam" id="PF03797">
    <property type="entry name" value="Autotransporter"/>
    <property type="match status" value="1"/>
</dbReference>
<dbReference type="Pfam" id="PF18883">
    <property type="entry name" value="AC_1"/>
    <property type="match status" value="1"/>
</dbReference>
<gene>
    <name evidence="3" type="ORF">ME5_00317</name>
</gene>
<dbReference type="STRING" id="1094558.ME5_00317"/>
<dbReference type="NCBIfam" id="TIGR02601">
    <property type="entry name" value="autotrns_rpt"/>
    <property type="match status" value="1"/>
</dbReference>
<proteinExistence type="predicted"/>
<dbReference type="InterPro" id="IPR001011">
    <property type="entry name" value="Acid_Pase_classA_bac"/>
</dbReference>
<keyword evidence="1" id="KW-0732">Signal</keyword>
<dbReference type="AlphaFoldDB" id="J1K1Q4"/>
<sequence>MKMGICIIGDNIMVQSKKSIILTLSFSTALSSFFNPLHAYSQTVPNIEAAELLSGFSQLNNTEQGRQVLRENLEFSIATNNNATAEQRQQAIYDNTIAYLLGSFTNGMLGADALGPQLSQAYLAQNTISRDYKITTFSETFGNLMNQAATLTGSDSAFAKNFYANGSINGDPNDTAEGITLPADGAYNIYDIAYNPNPENANTVGNSRPVQVAPDRIQSFSGTDYFGQNITTGKDILPGVTSNASFPSGHSSGGFTTTMLMAMMVPERYQEFLTRGGEYGNSRIVLGVHYALDVIGARIHTTYALAQMLNNNPDYLNQPISSFTGQSSTTTSDFQALFLAAQSDLRNMLNASCYGDLTICTSAKSPDDRFNDHRENKKNYNYWLTYGMSAVGATNLDPVVPEGAEILIATRFPYLNKEQLREVLATTEQQSGLPLDDGSGWARLNLFNAADGYGAFKGHVILTMDADKGGFNAYDTWYNDIGDYKSPQTGIVSQGFLTKQGTGTLELAGFSHWTGDTTIDNGSLIFTGGGDLKSSLNNHATLALTSPLNPYPGHQLSVGSYRGSIGSTIILATELHDDHSKSDLLHIKGGAYGQSAIQIVSAGGYGAPTKEGIKLIEIDGPSDAEFILANSNYVTKSGHKSLIQGLYGYSLYQNGVSTPHDGNWYLRSHYQPAVPIYEAYGQTLLELNQTGTMRERVGARYWDNAVLMTEDSQQNSETNAFWSKITGGYGEYKADISTSDANFRTTLYKMEAGLDGRFIENDHGQLVGGIIVSYINGASRIRSQAGDGKIDTDGYSIGASLTWYGDNGFYSDNLIRGTWYNSDLNSSQLGGLITSNDGTGLALSSELGRRMSLSNGWIMTPQAQLSWSSIDFDDFHDHYNIDVVLDRAESLRGRVGLSFEKETIKKAENGTSNTTGIYAIANLFHEFQDGVRVHLNEKSFKNQQDRLWGGIGSGISHKWHDGKYTLYGEGSIKSSLENIGDSYALKASAGFKMHW</sequence>